<evidence type="ECO:0000313" key="1">
    <source>
        <dbReference type="EMBL" id="XDQ02650.1"/>
    </source>
</evidence>
<dbReference type="AlphaFoldDB" id="A0AB39M8F0"/>
<name>A0AB39M8F0_9ACTN</name>
<gene>
    <name evidence="1" type="ORF">AB5J58_21765</name>
</gene>
<organism evidence="1">
    <name type="scientific">Streptomyces sp. R08</name>
    <dbReference type="NCBI Taxonomy" id="3238624"/>
    <lineage>
        <taxon>Bacteria</taxon>
        <taxon>Bacillati</taxon>
        <taxon>Actinomycetota</taxon>
        <taxon>Actinomycetes</taxon>
        <taxon>Kitasatosporales</taxon>
        <taxon>Streptomycetaceae</taxon>
        <taxon>Streptomyces</taxon>
    </lineage>
</organism>
<reference evidence="1" key="1">
    <citation type="submission" date="2024-07" db="EMBL/GenBank/DDBJ databases">
        <authorList>
            <person name="Yu S.T."/>
        </authorList>
    </citation>
    <scope>NUCLEOTIDE SEQUENCE</scope>
    <source>
        <strain evidence="1">R08</strain>
    </source>
</reference>
<protein>
    <submittedName>
        <fullName evidence="1">Uncharacterized protein</fullName>
    </submittedName>
</protein>
<accession>A0AB39M8F0</accession>
<proteinExistence type="predicted"/>
<dbReference type="EMBL" id="CP163431">
    <property type="protein sequence ID" value="XDQ02650.1"/>
    <property type="molecule type" value="Genomic_DNA"/>
</dbReference>
<dbReference type="RefSeq" id="WP_369188760.1">
    <property type="nucleotide sequence ID" value="NZ_CP163431.1"/>
</dbReference>
<sequence>MEQQAGRFVAQLAASSAELMTSSSGIILRDTAKGVRDDRHPVRADHLDRISRRT</sequence>